<feature type="transmembrane region" description="Helical" evidence="2">
    <location>
        <begin position="414"/>
        <end position="441"/>
    </location>
</feature>
<name>A0ABP4YNP6_9ACTN</name>
<evidence type="ECO:0000256" key="2">
    <source>
        <dbReference type="SAM" id="Phobius"/>
    </source>
</evidence>
<comment type="similarity">
    <text evidence="1">Belongs to the ThrE exporter (TC 2.A.79) family.</text>
</comment>
<dbReference type="Pfam" id="PF06738">
    <property type="entry name" value="ThrE"/>
    <property type="match status" value="1"/>
</dbReference>
<dbReference type="PANTHER" id="PTHR31082">
    <property type="entry name" value="PHEROMONE-REGULATED MEMBRANE PROTEIN 10"/>
    <property type="match status" value="1"/>
</dbReference>
<feature type="transmembrane region" description="Helical" evidence="2">
    <location>
        <begin position="299"/>
        <end position="320"/>
    </location>
</feature>
<gene>
    <name evidence="4" type="ORF">GCM10009682_51710</name>
</gene>
<organism evidence="4 5">
    <name type="scientific">Luedemannella flava</name>
    <dbReference type="NCBI Taxonomy" id="349316"/>
    <lineage>
        <taxon>Bacteria</taxon>
        <taxon>Bacillati</taxon>
        <taxon>Actinomycetota</taxon>
        <taxon>Actinomycetes</taxon>
        <taxon>Micromonosporales</taxon>
        <taxon>Micromonosporaceae</taxon>
        <taxon>Luedemannella</taxon>
    </lineage>
</organism>
<reference evidence="5" key="1">
    <citation type="journal article" date="2019" name="Int. J. Syst. Evol. Microbiol.">
        <title>The Global Catalogue of Microorganisms (GCM) 10K type strain sequencing project: providing services to taxonomists for standard genome sequencing and annotation.</title>
        <authorList>
            <consortium name="The Broad Institute Genomics Platform"/>
            <consortium name="The Broad Institute Genome Sequencing Center for Infectious Disease"/>
            <person name="Wu L."/>
            <person name="Ma J."/>
        </authorList>
    </citation>
    <scope>NUCLEOTIDE SEQUENCE [LARGE SCALE GENOMIC DNA]</scope>
    <source>
        <strain evidence="5">JCM 13250</strain>
    </source>
</reference>
<dbReference type="Proteomes" id="UP001500218">
    <property type="component" value="Unassembled WGS sequence"/>
</dbReference>
<sequence>MSWGSVVVAAIILTGAGLVVVREWRAGRRVVPSPARSGVGPADVVQLREFLSELGIALNATGTPVTTIVERLRAIAVRFGVADPEIVVLPTLMLVGVPGEYRGTVAVRVGVNMSLRLDQIAAVIAVADDAEAGRLTVEQARRRLTEVPALPPPYGPAGTVLGYTIFSLGLAMFLQPTIADLLAVTVLGAGVGLFKLGFPRLAYLQIPLPVLVSFLVSLAAFLLVRADFMEGPIPLLAATLVGFLPGSTLTTGIIDISAGEMIAGSGRLVVGVVQLGLLVFGIIAAAQVVGLAADEADAPVGYVVAGAATPWIGVFVFAVGVHLHLGGAPRSLPWSLAVLYAAYTGQVLGAAVIGATMSGFLGAVVMVVVAALLARFGGPAPVVAYLPAFWLLVPGALGLVTLTQAVELPSAAGIASLMSTAGSVVSIALGVLVGAGVVNAVTRLAAWRT</sequence>
<keyword evidence="5" id="KW-1185">Reference proteome</keyword>
<proteinExistence type="inferred from homology"/>
<feature type="transmembrane region" description="Helical" evidence="2">
    <location>
        <begin position="6"/>
        <end position="24"/>
    </location>
</feature>
<keyword evidence="2" id="KW-0472">Membrane</keyword>
<keyword evidence="2" id="KW-0812">Transmembrane</keyword>
<feature type="transmembrane region" description="Helical" evidence="2">
    <location>
        <begin position="235"/>
        <end position="256"/>
    </location>
</feature>
<evidence type="ECO:0000256" key="1">
    <source>
        <dbReference type="ARBA" id="ARBA00034125"/>
    </source>
</evidence>
<dbReference type="PANTHER" id="PTHR31082:SF4">
    <property type="entry name" value="PHEROMONE-REGULATED MEMBRANE PROTEIN 10"/>
    <property type="match status" value="1"/>
</dbReference>
<feature type="transmembrane region" description="Helical" evidence="2">
    <location>
        <begin position="268"/>
        <end position="293"/>
    </location>
</feature>
<feature type="domain" description="Threonine/serine exporter-like N-terminal" evidence="3">
    <location>
        <begin position="50"/>
        <end position="288"/>
    </location>
</feature>
<evidence type="ECO:0000313" key="4">
    <source>
        <dbReference type="EMBL" id="GAA1825534.1"/>
    </source>
</evidence>
<protein>
    <submittedName>
        <fullName evidence="4">Threonine/serine exporter family protein</fullName>
    </submittedName>
</protein>
<comment type="caution">
    <text evidence="4">The sequence shown here is derived from an EMBL/GenBank/DDBJ whole genome shotgun (WGS) entry which is preliminary data.</text>
</comment>
<evidence type="ECO:0000313" key="5">
    <source>
        <dbReference type="Proteomes" id="UP001500218"/>
    </source>
</evidence>
<dbReference type="EMBL" id="BAAALT010000222">
    <property type="protein sequence ID" value="GAA1825534.1"/>
    <property type="molecule type" value="Genomic_DNA"/>
</dbReference>
<dbReference type="InterPro" id="IPR010619">
    <property type="entry name" value="ThrE-like_N"/>
</dbReference>
<accession>A0ABP4YNP6</accession>
<keyword evidence="2" id="KW-1133">Transmembrane helix</keyword>
<dbReference type="InterPro" id="IPR051361">
    <property type="entry name" value="ThrE/Ser_Exporter"/>
</dbReference>
<feature type="transmembrane region" description="Helical" evidence="2">
    <location>
        <begin position="383"/>
        <end position="402"/>
    </location>
</feature>
<feature type="transmembrane region" description="Helical" evidence="2">
    <location>
        <begin position="201"/>
        <end position="223"/>
    </location>
</feature>
<evidence type="ECO:0000259" key="3">
    <source>
        <dbReference type="Pfam" id="PF06738"/>
    </source>
</evidence>